<dbReference type="EMBL" id="WMBB01000007">
    <property type="protein sequence ID" value="MTE14582.1"/>
    <property type="molecule type" value="Genomic_DNA"/>
</dbReference>
<keyword evidence="2" id="KW-0067">ATP-binding</keyword>
<sequence>MNTAAVTERSVTGNGFEPPDTSSLYDIVAGAADRHPDRETLADGEDTPLTCAELDRRVRATASALLDRQVAAGDRVVVLGRTGLAWALLDCAALAIGAVVVPVYPTSSAAQIEHILRDSGSTHFAAETSQDAARLIAAGAGEVWSFADIAEWARGEIRADLSERTAAVRADDLAMIVYTSGTTGVSKGCMITHRNMYVSSANTVRQTGGLFDGVTALALPLSHVFGQTMLFACLFGGARTHLLPGIPELVPALPRLRPTFLALIPYALEKIRKHCRSLLSEEAEREAVVTGLLRLAQSQPPVVVDDPVADALGGRLRHVISGGASLDDSTAGFYAAFGTVILNCYGLTEAATAVTVSAPATNRLGTVGTPIPGTAVAIAADGEVLVSGPHVSPGYWGAAGSQRPVDADGWLHTGDVGELEDGFLRITGRKKEILVTSGGKNVAPTPLEDRVRLHPLVSNCMVVGEGRAFVTALVTVDAERAEIWRRENPGQDLATAIQSAIDDANSLVSRPESIREFRIVAGDFTIANGLLTSSLKLRRAAIAETYSADIDLLYSTTRK</sequence>
<dbReference type="AlphaFoldDB" id="A0A6I3KX01"/>
<reference evidence="4 5" key="1">
    <citation type="submission" date="2019-11" db="EMBL/GenBank/DDBJ databases">
        <title>Nocardia sp. nov. CT2-14 isolated from soil.</title>
        <authorList>
            <person name="Kanchanasin P."/>
            <person name="Tanasupawat S."/>
            <person name="Yuki M."/>
            <person name="Kudo T."/>
        </authorList>
    </citation>
    <scope>NUCLEOTIDE SEQUENCE [LARGE SCALE GENOMIC DNA]</scope>
    <source>
        <strain evidence="4 5">CT2-14</strain>
    </source>
</reference>
<evidence type="ECO:0000313" key="5">
    <source>
        <dbReference type="Proteomes" id="UP000432464"/>
    </source>
</evidence>
<keyword evidence="1" id="KW-0547">Nucleotide-binding</keyword>
<dbReference type="InterPro" id="IPR020845">
    <property type="entry name" value="AMP-binding_CS"/>
</dbReference>
<keyword evidence="5" id="KW-1185">Reference proteome</keyword>
<dbReference type="InterPro" id="IPR000873">
    <property type="entry name" value="AMP-dep_synth/lig_dom"/>
</dbReference>
<accession>A0A6I3KX01</accession>
<evidence type="ECO:0000313" key="4">
    <source>
        <dbReference type="EMBL" id="MTE14582.1"/>
    </source>
</evidence>
<dbReference type="Pfam" id="PF00501">
    <property type="entry name" value="AMP-binding"/>
    <property type="match status" value="1"/>
</dbReference>
<dbReference type="Gene3D" id="3.40.50.12780">
    <property type="entry name" value="N-terminal domain of ligase-like"/>
    <property type="match status" value="1"/>
</dbReference>
<comment type="caution">
    <text evidence="4">The sequence shown here is derived from an EMBL/GenBank/DDBJ whole genome shotgun (WGS) entry which is preliminary data.</text>
</comment>
<protein>
    <submittedName>
        <fullName evidence="4">AMP-binding protein</fullName>
    </submittedName>
</protein>
<organism evidence="4 5">
    <name type="scientific">Nocardia aurantiaca</name>
    <dbReference type="NCBI Taxonomy" id="2675850"/>
    <lineage>
        <taxon>Bacteria</taxon>
        <taxon>Bacillati</taxon>
        <taxon>Actinomycetota</taxon>
        <taxon>Actinomycetes</taxon>
        <taxon>Mycobacteriales</taxon>
        <taxon>Nocardiaceae</taxon>
        <taxon>Nocardia</taxon>
    </lineage>
</organism>
<dbReference type="PANTHER" id="PTHR43272">
    <property type="entry name" value="LONG-CHAIN-FATTY-ACID--COA LIGASE"/>
    <property type="match status" value="1"/>
</dbReference>
<dbReference type="Pfam" id="PF23562">
    <property type="entry name" value="AMP-binding_C_3"/>
    <property type="match status" value="1"/>
</dbReference>
<name>A0A6I3KX01_9NOCA</name>
<dbReference type="InterPro" id="IPR042099">
    <property type="entry name" value="ANL_N_sf"/>
</dbReference>
<proteinExistence type="predicted"/>
<feature type="domain" description="AMP-dependent synthetase/ligase" evidence="3">
    <location>
        <begin position="31"/>
        <end position="396"/>
    </location>
</feature>
<dbReference type="PANTHER" id="PTHR43272:SF33">
    <property type="entry name" value="AMP-BINDING DOMAIN-CONTAINING PROTEIN-RELATED"/>
    <property type="match status" value="1"/>
</dbReference>
<dbReference type="GO" id="GO:0016020">
    <property type="term" value="C:membrane"/>
    <property type="evidence" value="ECO:0007669"/>
    <property type="project" value="TreeGrafter"/>
</dbReference>
<dbReference type="Proteomes" id="UP000432464">
    <property type="component" value="Unassembled WGS sequence"/>
</dbReference>
<evidence type="ECO:0000259" key="3">
    <source>
        <dbReference type="Pfam" id="PF00501"/>
    </source>
</evidence>
<dbReference type="RefSeq" id="WP_328290296.1">
    <property type="nucleotide sequence ID" value="NZ_WMBB01000007.1"/>
</dbReference>
<dbReference type="GO" id="GO:0004467">
    <property type="term" value="F:long-chain fatty acid-CoA ligase activity"/>
    <property type="evidence" value="ECO:0007669"/>
    <property type="project" value="TreeGrafter"/>
</dbReference>
<dbReference type="GO" id="GO:0005524">
    <property type="term" value="F:ATP binding"/>
    <property type="evidence" value="ECO:0007669"/>
    <property type="project" value="UniProtKB-KW"/>
</dbReference>
<evidence type="ECO:0000256" key="1">
    <source>
        <dbReference type="ARBA" id="ARBA00022741"/>
    </source>
</evidence>
<dbReference type="CDD" id="cd05907">
    <property type="entry name" value="VL_LC_FACS_like"/>
    <property type="match status" value="1"/>
</dbReference>
<gene>
    <name evidence="4" type="ORF">GLP40_17660</name>
</gene>
<dbReference type="PROSITE" id="PS00455">
    <property type="entry name" value="AMP_BINDING"/>
    <property type="match status" value="1"/>
</dbReference>
<dbReference type="SUPFAM" id="SSF56801">
    <property type="entry name" value="Acetyl-CoA synthetase-like"/>
    <property type="match status" value="1"/>
</dbReference>
<evidence type="ECO:0000256" key="2">
    <source>
        <dbReference type="ARBA" id="ARBA00022840"/>
    </source>
</evidence>